<reference evidence="2" key="1">
    <citation type="journal article" date="2022" name="bioRxiv">
        <title>Sequencing and chromosome-scale assembly of the giantPleurodeles waltlgenome.</title>
        <authorList>
            <person name="Brown T."/>
            <person name="Elewa A."/>
            <person name="Iarovenko S."/>
            <person name="Subramanian E."/>
            <person name="Araus A.J."/>
            <person name="Petzold A."/>
            <person name="Susuki M."/>
            <person name="Suzuki K.-i.T."/>
            <person name="Hayashi T."/>
            <person name="Toyoda A."/>
            <person name="Oliveira C."/>
            <person name="Osipova E."/>
            <person name="Leigh N.D."/>
            <person name="Simon A."/>
            <person name="Yun M.H."/>
        </authorList>
    </citation>
    <scope>NUCLEOTIDE SEQUENCE</scope>
    <source>
        <strain evidence="2">20211129_DDA</strain>
        <tissue evidence="2">Liver</tissue>
    </source>
</reference>
<organism evidence="2 3">
    <name type="scientific">Pleurodeles waltl</name>
    <name type="common">Iberian ribbed newt</name>
    <dbReference type="NCBI Taxonomy" id="8319"/>
    <lineage>
        <taxon>Eukaryota</taxon>
        <taxon>Metazoa</taxon>
        <taxon>Chordata</taxon>
        <taxon>Craniata</taxon>
        <taxon>Vertebrata</taxon>
        <taxon>Euteleostomi</taxon>
        <taxon>Amphibia</taxon>
        <taxon>Batrachia</taxon>
        <taxon>Caudata</taxon>
        <taxon>Salamandroidea</taxon>
        <taxon>Salamandridae</taxon>
        <taxon>Pleurodelinae</taxon>
        <taxon>Pleurodeles</taxon>
    </lineage>
</organism>
<feature type="region of interest" description="Disordered" evidence="1">
    <location>
        <begin position="148"/>
        <end position="168"/>
    </location>
</feature>
<proteinExistence type="predicted"/>
<protein>
    <submittedName>
        <fullName evidence="2">Uncharacterized protein</fullName>
    </submittedName>
</protein>
<feature type="compositionally biased region" description="Polar residues" evidence="1">
    <location>
        <begin position="1"/>
        <end position="14"/>
    </location>
</feature>
<accession>A0AAV7T017</accession>
<feature type="compositionally biased region" description="Polar residues" evidence="1">
    <location>
        <begin position="151"/>
        <end position="168"/>
    </location>
</feature>
<evidence type="ECO:0000256" key="1">
    <source>
        <dbReference type="SAM" id="MobiDB-lite"/>
    </source>
</evidence>
<dbReference type="EMBL" id="JANPWB010000007">
    <property type="protein sequence ID" value="KAJ1169560.1"/>
    <property type="molecule type" value="Genomic_DNA"/>
</dbReference>
<name>A0AAV7T017_PLEWA</name>
<feature type="non-terminal residue" evidence="2">
    <location>
        <position position="1"/>
    </location>
</feature>
<gene>
    <name evidence="2" type="ORF">NDU88_001453</name>
</gene>
<evidence type="ECO:0000313" key="2">
    <source>
        <dbReference type="EMBL" id="KAJ1169560.1"/>
    </source>
</evidence>
<comment type="caution">
    <text evidence="2">The sequence shown here is derived from an EMBL/GenBank/DDBJ whole genome shotgun (WGS) entry which is preliminary data.</text>
</comment>
<dbReference type="AlphaFoldDB" id="A0AAV7T017"/>
<feature type="region of interest" description="Disordered" evidence="1">
    <location>
        <begin position="1"/>
        <end position="20"/>
    </location>
</feature>
<keyword evidence="3" id="KW-1185">Reference proteome</keyword>
<sequence length="168" mass="18429">DSSPDTDYTSTLVPSFTDAGKDEKWKRPYQSLGSTLQRTAKLAEKTPSILSQREALISPCPHIRIEGLRQLMNFKRDSGAAYRASSVHMHGAKDGPATIMKPNKSAPPRSLSLTSVPNPVPSPMPVDLQYRALPPTVDCGMWAAWEEQEGTSRGATEQCSEQQYTPDP</sequence>
<dbReference type="Proteomes" id="UP001066276">
    <property type="component" value="Chromosome 4_1"/>
</dbReference>
<evidence type="ECO:0000313" key="3">
    <source>
        <dbReference type="Proteomes" id="UP001066276"/>
    </source>
</evidence>
<feature type="region of interest" description="Disordered" evidence="1">
    <location>
        <begin position="87"/>
        <end position="111"/>
    </location>
</feature>